<feature type="compositionally biased region" description="Basic and acidic residues" evidence="2">
    <location>
        <begin position="136"/>
        <end position="155"/>
    </location>
</feature>
<feature type="region of interest" description="Disordered" evidence="2">
    <location>
        <begin position="1"/>
        <end position="26"/>
    </location>
</feature>
<dbReference type="Pfam" id="PF11807">
    <property type="entry name" value="UstYa"/>
    <property type="match status" value="1"/>
</dbReference>
<evidence type="ECO:0000256" key="2">
    <source>
        <dbReference type="SAM" id="MobiDB-lite"/>
    </source>
</evidence>
<dbReference type="GeneID" id="81589224"/>
<feature type="transmembrane region" description="Helical" evidence="3">
    <location>
        <begin position="46"/>
        <end position="66"/>
    </location>
</feature>
<comment type="similarity">
    <text evidence="1">Belongs to the ustYa family.</text>
</comment>
<comment type="caution">
    <text evidence="4">The sequence shown here is derived from an EMBL/GenBank/DDBJ whole genome shotgun (WGS) entry which is preliminary data.</text>
</comment>
<dbReference type="EMBL" id="JAQJAE010000004">
    <property type="protein sequence ID" value="KAJ5597843.1"/>
    <property type="molecule type" value="Genomic_DNA"/>
</dbReference>
<reference evidence="4" key="2">
    <citation type="submission" date="2023-01" db="EMBL/GenBank/DDBJ databases">
        <authorList>
            <person name="Petersen C."/>
        </authorList>
    </citation>
    <scope>NUCLEOTIDE SEQUENCE</scope>
    <source>
        <strain evidence="4">IBT 12815</strain>
    </source>
</reference>
<protein>
    <submittedName>
        <fullName evidence="4">Uncharacterized protein</fullName>
    </submittedName>
</protein>
<evidence type="ECO:0000313" key="5">
    <source>
        <dbReference type="Proteomes" id="UP001213799"/>
    </source>
</evidence>
<feature type="region of interest" description="Disordered" evidence="2">
    <location>
        <begin position="136"/>
        <end position="160"/>
    </location>
</feature>
<dbReference type="AlphaFoldDB" id="A0AAD6H151"/>
<dbReference type="InterPro" id="IPR021765">
    <property type="entry name" value="UstYa-like"/>
</dbReference>
<evidence type="ECO:0000256" key="3">
    <source>
        <dbReference type="SAM" id="Phobius"/>
    </source>
</evidence>
<keyword evidence="5" id="KW-1185">Reference proteome</keyword>
<dbReference type="GO" id="GO:0043386">
    <property type="term" value="P:mycotoxin biosynthetic process"/>
    <property type="evidence" value="ECO:0007669"/>
    <property type="project" value="InterPro"/>
</dbReference>
<accession>A0AAD6H151</accession>
<evidence type="ECO:0000256" key="1">
    <source>
        <dbReference type="ARBA" id="ARBA00035112"/>
    </source>
</evidence>
<dbReference type="RefSeq" id="XP_056751058.1">
    <property type="nucleotide sequence ID" value="XM_056898982.1"/>
</dbReference>
<dbReference type="PANTHER" id="PTHR33365:SF6">
    <property type="entry name" value="OXIDASE USTYA"/>
    <property type="match status" value="1"/>
</dbReference>
<dbReference type="Proteomes" id="UP001213799">
    <property type="component" value="Unassembled WGS sequence"/>
</dbReference>
<dbReference type="PANTHER" id="PTHR33365">
    <property type="entry name" value="YALI0B05434P"/>
    <property type="match status" value="1"/>
</dbReference>
<organism evidence="4 5">
    <name type="scientific">Penicillium hordei</name>
    <dbReference type="NCBI Taxonomy" id="40994"/>
    <lineage>
        <taxon>Eukaryota</taxon>
        <taxon>Fungi</taxon>
        <taxon>Dikarya</taxon>
        <taxon>Ascomycota</taxon>
        <taxon>Pezizomycotina</taxon>
        <taxon>Eurotiomycetes</taxon>
        <taxon>Eurotiomycetidae</taxon>
        <taxon>Eurotiales</taxon>
        <taxon>Aspergillaceae</taxon>
        <taxon>Penicillium</taxon>
    </lineage>
</organism>
<name>A0AAD6H151_9EURO</name>
<evidence type="ECO:0000313" key="4">
    <source>
        <dbReference type="EMBL" id="KAJ5597843.1"/>
    </source>
</evidence>
<keyword evidence="3" id="KW-0812">Transmembrane</keyword>
<proteinExistence type="inferred from homology"/>
<sequence>MDLYERLSWPKSRISTPSEFDSKEESEGLLQQTSLLHPRGTRLRKTLAGISAALMLIVLMQSIIIFRMSKVVSGQLPKTSPNGLSYARDKERLAHVPTRFWNGDEGEEDKSWTAIEGGHGLVSVSPEWASERGLPETLVHPRDPSKRTKGADSKANHAAHQQTLRRHYLNLRRGETPDRPMEHDLHCFDSLRQSVMCQANDELLYTTGHNDAGINQTRMCRDWDALREWATGFTSCYHDYVAPPGETKWGKCDNGMDGLPYGSLLS</sequence>
<gene>
    <name evidence="4" type="ORF">N7537_007927</name>
</gene>
<reference evidence="4" key="1">
    <citation type="journal article" date="2023" name="IMA Fungus">
        <title>Comparative genomic study of the Penicillium genus elucidates a diverse pangenome and 15 lateral gene transfer events.</title>
        <authorList>
            <person name="Petersen C."/>
            <person name="Sorensen T."/>
            <person name="Nielsen M.R."/>
            <person name="Sondergaard T.E."/>
            <person name="Sorensen J.L."/>
            <person name="Fitzpatrick D.A."/>
            <person name="Frisvad J.C."/>
            <person name="Nielsen K.L."/>
        </authorList>
    </citation>
    <scope>NUCLEOTIDE SEQUENCE</scope>
    <source>
        <strain evidence="4">IBT 12815</strain>
    </source>
</reference>
<keyword evidence="3" id="KW-0472">Membrane</keyword>
<keyword evidence="3" id="KW-1133">Transmembrane helix</keyword>